<protein>
    <submittedName>
        <fullName evidence="1">Uncharacterized protein</fullName>
    </submittedName>
</protein>
<gene>
    <name evidence="1" type="ORF">D5R97_10215</name>
</gene>
<dbReference type="AlphaFoldDB" id="A0A424Y9C3"/>
<organism evidence="1 2">
    <name type="scientific">Candidatus Syntrophonatronum acetioxidans</name>
    <dbReference type="NCBI Taxonomy" id="1795816"/>
    <lineage>
        <taxon>Bacteria</taxon>
        <taxon>Bacillati</taxon>
        <taxon>Bacillota</taxon>
        <taxon>Clostridia</taxon>
        <taxon>Eubacteriales</taxon>
        <taxon>Syntrophomonadaceae</taxon>
        <taxon>Candidatus Syntrophonatronum</taxon>
    </lineage>
</organism>
<evidence type="ECO:0000313" key="2">
    <source>
        <dbReference type="Proteomes" id="UP000285138"/>
    </source>
</evidence>
<name>A0A424Y9C3_9FIRM</name>
<reference evidence="1 2" key="1">
    <citation type="submission" date="2018-08" db="EMBL/GenBank/DDBJ databases">
        <title>The metabolism and importance of syntrophic acetate oxidation coupled to methane or sulfide production in haloalkaline environments.</title>
        <authorList>
            <person name="Timmers P.H.A."/>
            <person name="Vavourakis C.D."/>
            <person name="Sorokin D.Y."/>
            <person name="Sinninghe Damste J.S."/>
            <person name="Muyzer G."/>
            <person name="Stams A.J.M."/>
            <person name="Plugge C.M."/>
        </authorList>
    </citation>
    <scope>NUCLEOTIDE SEQUENCE [LARGE SCALE GENOMIC DNA]</scope>
    <source>
        <strain evidence="1">MSAO_Bac1</strain>
    </source>
</reference>
<dbReference type="Proteomes" id="UP000285138">
    <property type="component" value="Unassembled WGS sequence"/>
</dbReference>
<sequence>MIIKTFTDPKHVEEILKELPRDTLIGEFSGRDSAAAIIKVLEQEEHNHLLPVASLAGTEYGEEGALKENHGHTARRLFSLYGEKKSFYPLLFYSNPALWSIINGRFTSLVIEKYGFYTPCIGCHAYFHILRLPLALKMGKKIVSGERERHDGSLKVNQTALCLDFYKDIISYFGAELLLPLRHVHRGEEIEEILGWKWQEGKNHPDCVFSGNYRDREGQTTIKEEQVKEYLEGFLKPVIIKVTTMFLENINVSKEELLKEVENIL</sequence>
<accession>A0A424Y9C3</accession>
<comment type="caution">
    <text evidence="1">The sequence shown here is derived from an EMBL/GenBank/DDBJ whole genome shotgun (WGS) entry which is preliminary data.</text>
</comment>
<proteinExistence type="predicted"/>
<dbReference type="EMBL" id="QZAA01000288">
    <property type="protein sequence ID" value="RQD72923.1"/>
    <property type="molecule type" value="Genomic_DNA"/>
</dbReference>
<evidence type="ECO:0000313" key="1">
    <source>
        <dbReference type="EMBL" id="RQD72923.1"/>
    </source>
</evidence>